<evidence type="ECO:0000256" key="7">
    <source>
        <dbReference type="ARBA" id="ARBA00022801"/>
    </source>
</evidence>
<evidence type="ECO:0000256" key="1">
    <source>
        <dbReference type="ARBA" id="ARBA00012493"/>
    </source>
</evidence>
<dbReference type="GO" id="GO:0003964">
    <property type="term" value="F:RNA-directed DNA polymerase activity"/>
    <property type="evidence" value="ECO:0007669"/>
    <property type="project" value="UniProtKB-KW"/>
</dbReference>
<dbReference type="FunFam" id="3.30.70.270:FF:000020">
    <property type="entry name" value="Transposon Tf2-6 polyprotein-like Protein"/>
    <property type="match status" value="1"/>
</dbReference>
<keyword evidence="5" id="KW-0540">Nuclease</keyword>
<dbReference type="Gene3D" id="3.30.420.10">
    <property type="entry name" value="Ribonuclease H-like superfamily/Ribonuclease H"/>
    <property type="match status" value="1"/>
</dbReference>
<dbReference type="Pfam" id="PF00078">
    <property type="entry name" value="RVT_1"/>
    <property type="match status" value="1"/>
</dbReference>
<dbReference type="InterPro" id="IPR021109">
    <property type="entry name" value="Peptidase_aspartic_dom_sf"/>
</dbReference>
<dbReference type="GO" id="GO:0004519">
    <property type="term" value="F:endonuclease activity"/>
    <property type="evidence" value="ECO:0007669"/>
    <property type="project" value="UniProtKB-KW"/>
</dbReference>
<keyword evidence="6" id="KW-0255">Endonuclease</keyword>
<dbReference type="SUPFAM" id="SSF53098">
    <property type="entry name" value="Ribonuclease H-like"/>
    <property type="match status" value="1"/>
</dbReference>
<dbReference type="EMBL" id="GALX01005355">
    <property type="protein sequence ID" value="JAB63111.1"/>
    <property type="molecule type" value="Transcribed_RNA"/>
</dbReference>
<dbReference type="GO" id="GO:0008233">
    <property type="term" value="F:peptidase activity"/>
    <property type="evidence" value="ECO:0007669"/>
    <property type="project" value="UniProtKB-KW"/>
</dbReference>
<dbReference type="Gene3D" id="2.40.70.10">
    <property type="entry name" value="Acid Proteases"/>
    <property type="match status" value="1"/>
</dbReference>
<dbReference type="InterPro" id="IPR001584">
    <property type="entry name" value="Integrase_cat-core"/>
</dbReference>
<dbReference type="InterPro" id="IPR012337">
    <property type="entry name" value="RNaseH-like_sf"/>
</dbReference>
<evidence type="ECO:0000256" key="6">
    <source>
        <dbReference type="ARBA" id="ARBA00022759"/>
    </source>
</evidence>
<dbReference type="PROSITE" id="PS50994">
    <property type="entry name" value="INTEGRASE"/>
    <property type="match status" value="1"/>
</dbReference>
<feature type="non-terminal residue" evidence="11">
    <location>
        <position position="1"/>
    </location>
</feature>
<keyword evidence="7" id="KW-0378">Hydrolase</keyword>
<dbReference type="Gene3D" id="3.30.70.270">
    <property type="match status" value="2"/>
</dbReference>
<dbReference type="InterPro" id="IPR041373">
    <property type="entry name" value="RT_RNaseH"/>
</dbReference>
<feature type="domain" description="Integrase catalytic" evidence="10">
    <location>
        <begin position="741"/>
        <end position="903"/>
    </location>
</feature>
<evidence type="ECO:0000256" key="8">
    <source>
        <dbReference type="ARBA" id="ARBA00022918"/>
    </source>
</evidence>
<dbReference type="Pfam" id="PF17917">
    <property type="entry name" value="RT_RNaseH"/>
    <property type="match status" value="1"/>
</dbReference>
<evidence type="ECO:0000256" key="3">
    <source>
        <dbReference type="ARBA" id="ARBA00022679"/>
    </source>
</evidence>
<sequence>SVPFTSTNTSNWSNNRIRVNIDIYHRSFSALVDTGSVRSYISPVVAEYCKQMGNLPNPAKQEIQAELANGILVNITEEYHIRGQLLLTTVAADFLLMPSLTVDCVLGMDFLTKYNFTIDIGTNQITINPKTDRVYPTSTIESITLPSLCLSEVQQKEIADFIEQEFTAFKEIHGYTNMAEHVIRLKDPTPIKQRYRPRNPAMQKIIDDELERMLADGIVQPSDSPWSSPIVLAEKKDGKRRFCIDFRKLNEVSIKDAYPLPMINDILSRLKEANFFSSIDLKQGYWQIPLSPESRPLTAFTVPKGLFEFVSMPFGLHSAPATFQRLLDKVLGPDMHAKAFAYLDDIIVLGKDYEEHKANLKEVFRRLREAKLKPNPEKCKFFQRTLKYLGHLVGENGIQTDPDKVAAIKEIPTPTNVRALRRFLGIASWYRKFVPRFSAITAPLTKLLKKGMKWNWTDKQEEAFNSLKAKLTEAPVLACPDFTKPFVLQTDASDQGLGAALIQNLEGQDHIISYASRTLTPPEKNYSTTEKECLAIFWGIQKMRQYLEGYHFIVETDHQSLKWLQNLQHPTGRLARWIVALQQFDFEIRYKPGVLNRVADALSRHPIPETNSTEIQAMNDMILCPWYTRKFQEVEQDPDKNSDYCIKDGKLYRHFFDRYDFTEPELADPWKLCIPTSRRSEILQEGHDRPTAGHLGVAKTIARIARHYYWPGMFREIAKYVRQCQICQQHKYSQLRPPGKMQPRPQGGPWHTISTDLIGPLPRSTSGNRYIVVFQDRFTKWIEFQPLRKATAAAVRKALHEKIIVRFGCPRVVISDNGVQYKNREMRKFLKDLGIRQLFSPPYTPQTNPVERANKVIETMIAQFCDNDHKKWDRHLPDFMLAMNTTRHESTGFSPAYLNFGRELEMPKSIFREDQTEEPIPEHEAADIERRSDHLNKLRDVFDFVRINLDRAFSSQKKQYDLRRREWTCHLGDRVMKREHHLSSAVRGFAAKLAPKYSGPYLITKVWSPVVFDLKNEQTGRRFRRIHVKDLKPAH</sequence>
<organism evidence="11">
    <name type="scientific">Anoplophora glabripennis</name>
    <name type="common">Asian longhorn beetle</name>
    <name type="synonym">Anoplophora nobilis</name>
    <dbReference type="NCBI Taxonomy" id="217634"/>
    <lineage>
        <taxon>Eukaryota</taxon>
        <taxon>Metazoa</taxon>
        <taxon>Ecdysozoa</taxon>
        <taxon>Arthropoda</taxon>
        <taxon>Hexapoda</taxon>
        <taxon>Insecta</taxon>
        <taxon>Pterygota</taxon>
        <taxon>Neoptera</taxon>
        <taxon>Endopterygota</taxon>
        <taxon>Coleoptera</taxon>
        <taxon>Polyphaga</taxon>
        <taxon>Cucujiformia</taxon>
        <taxon>Chrysomeloidea</taxon>
        <taxon>Cerambycidae</taxon>
        <taxon>Lamiinae</taxon>
        <taxon>Lamiini</taxon>
        <taxon>Anoplophora</taxon>
    </lineage>
</organism>
<evidence type="ECO:0000256" key="4">
    <source>
        <dbReference type="ARBA" id="ARBA00022695"/>
    </source>
</evidence>
<dbReference type="GO" id="GO:0042575">
    <property type="term" value="C:DNA polymerase complex"/>
    <property type="evidence" value="ECO:0007669"/>
    <property type="project" value="UniProtKB-ARBA"/>
</dbReference>
<dbReference type="SUPFAM" id="SSF50630">
    <property type="entry name" value="Acid proteases"/>
    <property type="match status" value="1"/>
</dbReference>
<evidence type="ECO:0000259" key="10">
    <source>
        <dbReference type="PROSITE" id="PS50994"/>
    </source>
</evidence>
<dbReference type="Pfam" id="PF00665">
    <property type="entry name" value="rve"/>
    <property type="match status" value="1"/>
</dbReference>
<dbReference type="InterPro" id="IPR043502">
    <property type="entry name" value="DNA/RNA_pol_sf"/>
</dbReference>
<dbReference type="InterPro" id="IPR036397">
    <property type="entry name" value="RNaseH_sf"/>
</dbReference>
<reference evidence="11" key="1">
    <citation type="submission" date="2013-07" db="EMBL/GenBank/DDBJ databases">
        <title>Midgut Transcriptome Profiling of Anoplphora glabripennis, a Lignocellulose Degrading, Wood-Boring Cerambycid.</title>
        <authorList>
            <person name="Scully E.D."/>
            <person name="Hoover K."/>
            <person name="Carlson J.E."/>
            <person name="Tien M."/>
            <person name="Geib S.M."/>
        </authorList>
    </citation>
    <scope>NUCLEOTIDE SEQUENCE</scope>
</reference>
<keyword evidence="3" id="KW-0808">Transferase</keyword>
<dbReference type="Pfam" id="PF17921">
    <property type="entry name" value="Integrase_H2C2"/>
    <property type="match status" value="1"/>
</dbReference>
<dbReference type="InterPro" id="IPR043128">
    <property type="entry name" value="Rev_trsase/Diguanyl_cyclase"/>
</dbReference>
<dbReference type="AlphaFoldDB" id="V5I839"/>
<evidence type="ECO:0000256" key="5">
    <source>
        <dbReference type="ARBA" id="ARBA00022722"/>
    </source>
</evidence>
<dbReference type="Pfam" id="PF08284">
    <property type="entry name" value="RVP_2"/>
    <property type="match status" value="1"/>
</dbReference>
<keyword evidence="2" id="KW-0645">Protease</keyword>
<dbReference type="CDD" id="cd09274">
    <property type="entry name" value="RNase_HI_RT_Ty3"/>
    <property type="match status" value="1"/>
</dbReference>
<dbReference type="SUPFAM" id="SSF56672">
    <property type="entry name" value="DNA/RNA polymerases"/>
    <property type="match status" value="1"/>
</dbReference>
<dbReference type="InterPro" id="IPR041588">
    <property type="entry name" value="Integrase_H2C2"/>
</dbReference>
<keyword evidence="8" id="KW-0695">RNA-directed DNA polymerase</keyword>
<accession>V5I839</accession>
<dbReference type="CDD" id="cd00303">
    <property type="entry name" value="retropepsin_like"/>
    <property type="match status" value="1"/>
</dbReference>
<dbReference type="PANTHER" id="PTHR37984">
    <property type="entry name" value="PROTEIN CBG26694"/>
    <property type="match status" value="1"/>
</dbReference>
<name>V5I839_ANOGL</name>
<dbReference type="PROSITE" id="PS50878">
    <property type="entry name" value="RT_POL"/>
    <property type="match status" value="1"/>
</dbReference>
<dbReference type="EC" id="2.7.7.49" evidence="1"/>
<dbReference type="Gene3D" id="1.10.340.70">
    <property type="match status" value="1"/>
</dbReference>
<dbReference type="CDD" id="cd01647">
    <property type="entry name" value="RT_LTR"/>
    <property type="match status" value="1"/>
</dbReference>
<keyword evidence="4" id="KW-0548">Nucleotidyltransferase</keyword>
<dbReference type="Gene3D" id="3.10.10.10">
    <property type="entry name" value="HIV Type 1 Reverse Transcriptase, subunit A, domain 1"/>
    <property type="match status" value="1"/>
</dbReference>
<evidence type="ECO:0000313" key="11">
    <source>
        <dbReference type="EMBL" id="JAB63111.1"/>
    </source>
</evidence>
<dbReference type="GO" id="GO:0015074">
    <property type="term" value="P:DNA integration"/>
    <property type="evidence" value="ECO:0007669"/>
    <property type="project" value="InterPro"/>
</dbReference>
<dbReference type="FunFam" id="1.10.340.70:FF:000001">
    <property type="entry name" value="Retrovirus-related Pol polyprotein from transposon gypsy-like Protein"/>
    <property type="match status" value="1"/>
</dbReference>
<protein>
    <recommendedName>
        <fullName evidence="1">RNA-directed DNA polymerase</fullName>
        <ecNumber evidence="1">2.7.7.49</ecNumber>
    </recommendedName>
</protein>
<dbReference type="InterPro" id="IPR050951">
    <property type="entry name" value="Retrovirus_Pol_polyprotein"/>
</dbReference>
<dbReference type="InterPro" id="IPR000477">
    <property type="entry name" value="RT_dom"/>
</dbReference>
<dbReference type="FunFam" id="3.30.420.10:FF:000032">
    <property type="entry name" value="Retrovirus-related Pol polyprotein from transposon 297-like Protein"/>
    <property type="match status" value="1"/>
</dbReference>
<evidence type="ECO:0000259" key="9">
    <source>
        <dbReference type="PROSITE" id="PS50878"/>
    </source>
</evidence>
<dbReference type="PANTHER" id="PTHR37984:SF5">
    <property type="entry name" value="PROTEIN NYNRIN-LIKE"/>
    <property type="match status" value="1"/>
</dbReference>
<evidence type="ECO:0000256" key="2">
    <source>
        <dbReference type="ARBA" id="ARBA00022670"/>
    </source>
</evidence>
<dbReference type="GO" id="GO:0006508">
    <property type="term" value="P:proteolysis"/>
    <property type="evidence" value="ECO:0007669"/>
    <property type="project" value="UniProtKB-KW"/>
</dbReference>
<dbReference type="GO" id="GO:0003676">
    <property type="term" value="F:nucleic acid binding"/>
    <property type="evidence" value="ECO:0007669"/>
    <property type="project" value="InterPro"/>
</dbReference>
<feature type="domain" description="Reverse transcriptase" evidence="9">
    <location>
        <begin position="214"/>
        <end position="393"/>
    </location>
</feature>
<dbReference type="FunFam" id="3.10.10.10:FF:000007">
    <property type="entry name" value="Retrovirus-related Pol polyprotein from transposon 17.6-like Protein"/>
    <property type="match status" value="1"/>
</dbReference>
<proteinExistence type="predicted"/>
<gene>
    <name evidence="11" type="primary">POL3</name>
</gene>